<dbReference type="STRING" id="1271860.SAMN05216174_104177"/>
<gene>
    <name evidence="1" type="ORF">SAMN05216174_104177</name>
</gene>
<dbReference type="Pfam" id="PF00300">
    <property type="entry name" value="His_Phos_1"/>
    <property type="match status" value="1"/>
</dbReference>
<dbReference type="PANTHER" id="PTHR48100:SF58">
    <property type="entry name" value="PE-PGRS FAMILY PROTEIN PE_PGRS11"/>
    <property type="match status" value="1"/>
</dbReference>
<dbReference type="CDD" id="cd07067">
    <property type="entry name" value="HP_PGM_like"/>
    <property type="match status" value="1"/>
</dbReference>
<dbReference type="SMART" id="SM00855">
    <property type="entry name" value="PGAM"/>
    <property type="match status" value="1"/>
</dbReference>
<dbReference type="InterPro" id="IPR050275">
    <property type="entry name" value="PGM_Phosphatase"/>
</dbReference>
<dbReference type="InterPro" id="IPR001345">
    <property type="entry name" value="PG/BPGM_mutase_AS"/>
</dbReference>
<dbReference type="PROSITE" id="PS00175">
    <property type="entry name" value="PG_MUTASE"/>
    <property type="match status" value="1"/>
</dbReference>
<evidence type="ECO:0000313" key="2">
    <source>
        <dbReference type="Proteomes" id="UP000199501"/>
    </source>
</evidence>
<organism evidence="1 2">
    <name type="scientific">Actinokineospora iranica</name>
    <dbReference type="NCBI Taxonomy" id="1271860"/>
    <lineage>
        <taxon>Bacteria</taxon>
        <taxon>Bacillati</taxon>
        <taxon>Actinomycetota</taxon>
        <taxon>Actinomycetes</taxon>
        <taxon>Pseudonocardiales</taxon>
        <taxon>Pseudonocardiaceae</taxon>
        <taxon>Actinokineospora</taxon>
    </lineage>
</organism>
<evidence type="ECO:0000313" key="1">
    <source>
        <dbReference type="EMBL" id="SDC76590.1"/>
    </source>
</evidence>
<dbReference type="EMBL" id="FMZZ01000004">
    <property type="protein sequence ID" value="SDC76590.1"/>
    <property type="molecule type" value="Genomic_DNA"/>
</dbReference>
<dbReference type="GO" id="GO:0005737">
    <property type="term" value="C:cytoplasm"/>
    <property type="evidence" value="ECO:0007669"/>
    <property type="project" value="TreeGrafter"/>
</dbReference>
<dbReference type="AlphaFoldDB" id="A0A1G6P8I8"/>
<proteinExistence type="predicted"/>
<dbReference type="InterPro" id="IPR013078">
    <property type="entry name" value="His_Pase_superF_clade-1"/>
</dbReference>
<dbReference type="SUPFAM" id="SSF53254">
    <property type="entry name" value="Phosphoglycerate mutase-like"/>
    <property type="match status" value="1"/>
</dbReference>
<dbReference type="GO" id="GO:0016791">
    <property type="term" value="F:phosphatase activity"/>
    <property type="evidence" value="ECO:0007669"/>
    <property type="project" value="TreeGrafter"/>
</dbReference>
<name>A0A1G6P8I8_9PSEU</name>
<reference evidence="2" key="1">
    <citation type="submission" date="2016-10" db="EMBL/GenBank/DDBJ databases">
        <authorList>
            <person name="Varghese N."/>
            <person name="Submissions S."/>
        </authorList>
    </citation>
    <scope>NUCLEOTIDE SEQUENCE [LARGE SCALE GENOMIC DNA]</scope>
    <source>
        <strain evidence="2">IBRC-M 10403</strain>
    </source>
</reference>
<accession>A0A1G6P8I8</accession>
<dbReference type="InterPro" id="IPR029033">
    <property type="entry name" value="His_PPase_superfam"/>
</dbReference>
<protein>
    <submittedName>
        <fullName evidence="1">Probable phosphoglycerate mutase</fullName>
    </submittedName>
</protein>
<dbReference type="Gene3D" id="3.40.50.1240">
    <property type="entry name" value="Phosphoglycerate mutase-like"/>
    <property type="match status" value="1"/>
</dbReference>
<dbReference type="PANTHER" id="PTHR48100">
    <property type="entry name" value="BROAD-SPECIFICITY PHOSPHATASE YOR283W-RELATED"/>
    <property type="match status" value="1"/>
</dbReference>
<keyword evidence="2" id="KW-1185">Reference proteome</keyword>
<dbReference type="Proteomes" id="UP000199501">
    <property type="component" value="Unassembled WGS sequence"/>
</dbReference>
<sequence length="210" mass="22688">MSLRVMLIRHGETPANVRHVLDSRPPGPSLTGMGRRQAAALAERLADEPVAAVYASVATRARETAEPLAKTHGLPLVVVDGVHELQVGDLEGRSDDAAMTLFGQVFTRWAEGDLAAAMPGGESGEEIRARYFPALREIQDRHPDGLVLLVSHGGVIRLVADWLCDNIGAQLANARPLPNTGHVLMEWRGSGSRVGWQAGWHCLEWTGVDL</sequence>
<dbReference type="RefSeq" id="WP_324187512.1">
    <property type="nucleotide sequence ID" value="NZ_FMZZ01000004.1"/>
</dbReference>